<proteinExistence type="predicted"/>
<protein>
    <submittedName>
        <fullName evidence="1">Uncharacterized protein</fullName>
    </submittedName>
</protein>
<comment type="caution">
    <text evidence="1">The sequence shown here is derived from an EMBL/GenBank/DDBJ whole genome shotgun (WGS) entry which is preliminary data.</text>
</comment>
<dbReference type="Proteomes" id="UP000264445">
    <property type="component" value="Unassembled WGS sequence"/>
</dbReference>
<evidence type="ECO:0000313" key="2">
    <source>
        <dbReference type="Proteomes" id="UP000264445"/>
    </source>
</evidence>
<reference evidence="1 2" key="1">
    <citation type="journal article" date="2018" name="Nat. Biotechnol.">
        <title>A standardized bacterial taxonomy based on genome phylogeny substantially revises the tree of life.</title>
        <authorList>
            <person name="Parks D.H."/>
            <person name="Chuvochina M."/>
            <person name="Waite D.W."/>
            <person name="Rinke C."/>
            <person name="Skarshewski A."/>
            <person name="Chaumeil P.A."/>
            <person name="Hugenholtz P."/>
        </authorList>
    </citation>
    <scope>NUCLEOTIDE SEQUENCE [LARGE SCALE GENOMIC DNA]</scope>
    <source>
        <strain evidence="1">UBA12544</strain>
    </source>
</reference>
<evidence type="ECO:0000313" key="1">
    <source>
        <dbReference type="EMBL" id="HBT49874.1"/>
    </source>
</evidence>
<organism evidence="1 2">
    <name type="scientific">Caldanaerobacter subterraneus</name>
    <dbReference type="NCBI Taxonomy" id="911092"/>
    <lineage>
        <taxon>Bacteria</taxon>
        <taxon>Bacillati</taxon>
        <taxon>Bacillota</taxon>
        <taxon>Clostridia</taxon>
        <taxon>Thermoanaerobacterales</taxon>
        <taxon>Thermoanaerobacteraceae</taxon>
        <taxon>Caldanaerobacter</taxon>
    </lineage>
</organism>
<name>A0A357VNB4_9THEO</name>
<dbReference type="EMBL" id="DOLB01000130">
    <property type="protein sequence ID" value="HBT49874.1"/>
    <property type="molecule type" value="Genomic_DNA"/>
</dbReference>
<gene>
    <name evidence="1" type="ORF">DEA61_08690</name>
</gene>
<dbReference type="AlphaFoldDB" id="A0A357VNB4"/>
<accession>A0A357VNB4</accession>
<sequence>MPIGVMLMFRKVCSTCKRPSYSACKEVGGWICPYCGTDMTGIPVEISEEMMCEHHSSSHSSKTAKEG</sequence>